<comment type="caution">
    <text evidence="4">The sequence shown here is derived from an EMBL/GenBank/DDBJ whole genome shotgun (WGS) entry which is preliminary data.</text>
</comment>
<gene>
    <name evidence="4" type="ORF">NA57DRAFT_66736</name>
</gene>
<dbReference type="InterPro" id="IPR004136">
    <property type="entry name" value="NMO"/>
</dbReference>
<evidence type="ECO:0000313" key="4">
    <source>
        <dbReference type="EMBL" id="KAF2097003.1"/>
    </source>
</evidence>
<protein>
    <submittedName>
        <fullName evidence="4">2-nitropropane dioxygenase</fullName>
    </submittedName>
</protein>
<keyword evidence="1" id="KW-0285">Flavoprotein</keyword>
<keyword evidence="3" id="KW-0560">Oxidoreductase</keyword>
<organism evidence="4 5">
    <name type="scientific">Rhizodiscina lignyota</name>
    <dbReference type="NCBI Taxonomy" id="1504668"/>
    <lineage>
        <taxon>Eukaryota</taxon>
        <taxon>Fungi</taxon>
        <taxon>Dikarya</taxon>
        <taxon>Ascomycota</taxon>
        <taxon>Pezizomycotina</taxon>
        <taxon>Dothideomycetes</taxon>
        <taxon>Pleosporomycetidae</taxon>
        <taxon>Aulographales</taxon>
        <taxon>Rhizodiscinaceae</taxon>
        <taxon>Rhizodiscina</taxon>
    </lineage>
</organism>
<dbReference type="SUPFAM" id="SSF51412">
    <property type="entry name" value="Inosine monophosphate dehydrogenase (IMPDH)"/>
    <property type="match status" value="1"/>
</dbReference>
<dbReference type="Pfam" id="PF03060">
    <property type="entry name" value="NMO"/>
    <property type="match status" value="1"/>
</dbReference>
<dbReference type="AlphaFoldDB" id="A0A9P4M4K7"/>
<evidence type="ECO:0000256" key="2">
    <source>
        <dbReference type="ARBA" id="ARBA00022643"/>
    </source>
</evidence>
<dbReference type="PANTHER" id="PTHR32332">
    <property type="entry name" value="2-NITROPROPANE DIOXYGENASE"/>
    <property type="match status" value="1"/>
</dbReference>
<evidence type="ECO:0000256" key="1">
    <source>
        <dbReference type="ARBA" id="ARBA00022630"/>
    </source>
</evidence>
<dbReference type="OrthoDB" id="2349068at2759"/>
<dbReference type="InterPro" id="IPR013785">
    <property type="entry name" value="Aldolase_TIM"/>
</dbReference>
<keyword evidence="5" id="KW-1185">Reference proteome</keyword>
<keyword evidence="2" id="KW-0288">FMN</keyword>
<dbReference type="GO" id="GO:0018580">
    <property type="term" value="F:nitronate monooxygenase activity"/>
    <property type="evidence" value="ECO:0007669"/>
    <property type="project" value="InterPro"/>
</dbReference>
<dbReference type="EMBL" id="ML978128">
    <property type="protein sequence ID" value="KAF2097003.1"/>
    <property type="molecule type" value="Genomic_DNA"/>
</dbReference>
<evidence type="ECO:0000313" key="5">
    <source>
        <dbReference type="Proteomes" id="UP000799772"/>
    </source>
</evidence>
<dbReference type="GO" id="GO:0051213">
    <property type="term" value="F:dioxygenase activity"/>
    <property type="evidence" value="ECO:0007669"/>
    <property type="project" value="UniProtKB-KW"/>
</dbReference>
<reference evidence="4" key="1">
    <citation type="journal article" date="2020" name="Stud. Mycol.">
        <title>101 Dothideomycetes genomes: a test case for predicting lifestyles and emergence of pathogens.</title>
        <authorList>
            <person name="Haridas S."/>
            <person name="Albert R."/>
            <person name="Binder M."/>
            <person name="Bloem J."/>
            <person name="Labutti K."/>
            <person name="Salamov A."/>
            <person name="Andreopoulos B."/>
            <person name="Baker S."/>
            <person name="Barry K."/>
            <person name="Bills G."/>
            <person name="Bluhm B."/>
            <person name="Cannon C."/>
            <person name="Castanera R."/>
            <person name="Culley D."/>
            <person name="Daum C."/>
            <person name="Ezra D."/>
            <person name="Gonzalez J."/>
            <person name="Henrissat B."/>
            <person name="Kuo A."/>
            <person name="Liang C."/>
            <person name="Lipzen A."/>
            <person name="Lutzoni F."/>
            <person name="Magnuson J."/>
            <person name="Mondo S."/>
            <person name="Nolan M."/>
            <person name="Ohm R."/>
            <person name="Pangilinan J."/>
            <person name="Park H.-J."/>
            <person name="Ramirez L."/>
            <person name="Alfaro M."/>
            <person name="Sun H."/>
            <person name="Tritt A."/>
            <person name="Yoshinaga Y."/>
            <person name="Zwiers L.-H."/>
            <person name="Turgeon B."/>
            <person name="Goodwin S."/>
            <person name="Spatafora J."/>
            <person name="Crous P."/>
            <person name="Grigoriev I."/>
        </authorList>
    </citation>
    <scope>NUCLEOTIDE SEQUENCE</scope>
    <source>
        <strain evidence="4">CBS 133067</strain>
    </source>
</reference>
<dbReference type="CDD" id="cd04730">
    <property type="entry name" value="NPD_like"/>
    <property type="match status" value="1"/>
</dbReference>
<name>A0A9P4M4K7_9PEZI</name>
<dbReference type="Gene3D" id="3.20.20.70">
    <property type="entry name" value="Aldolase class I"/>
    <property type="match status" value="1"/>
</dbReference>
<sequence length="350" mass="36544">MSRSLLKSWFPHCETPVISNAPMFGTAIAPMAAAVTNAGGLGFIGGGFDFKPESTQISSLDKQLTETASLLGQTPGQALNAGVGFITFDKSFANFIETVGPVLAKHKVAAVWLFAPTPSKPSAHAPVIPALKEMGKSWGLKVFVMVGTVEAAREAMSDGADVLVVQGVDAGGHQWAKGSGIISVVPEVCDMLKTEYKGREVAVVAAGGIMDGRGIAAAMALGAEGVVMGTRFVATKESPTPDSQKAILIEAEDGGATTIKDTVHDDIQSTGFWPPLYDGRAMILDSYNDHKAGMSLADNVAKYKEAAAVGDNSRRNIWAGTGIGLIKDIPSSADVVKTSLKEVRDILGRL</sequence>
<evidence type="ECO:0000256" key="3">
    <source>
        <dbReference type="ARBA" id="ARBA00023002"/>
    </source>
</evidence>
<dbReference type="Proteomes" id="UP000799772">
    <property type="component" value="Unassembled WGS sequence"/>
</dbReference>
<dbReference type="PANTHER" id="PTHR32332:SF34">
    <property type="entry name" value="2-NITROPROPANE DIOXYGENASE FAMILY, PUTATIVE-RELATED"/>
    <property type="match status" value="1"/>
</dbReference>
<keyword evidence="4" id="KW-0223">Dioxygenase</keyword>
<accession>A0A9P4M4K7</accession>
<proteinExistence type="predicted"/>